<organism evidence="1 2">
    <name type="scientific">Actinopolymorpha pittospori</name>
    <dbReference type="NCBI Taxonomy" id="648752"/>
    <lineage>
        <taxon>Bacteria</taxon>
        <taxon>Bacillati</taxon>
        <taxon>Actinomycetota</taxon>
        <taxon>Actinomycetes</taxon>
        <taxon>Propionibacteriales</taxon>
        <taxon>Actinopolymorphaceae</taxon>
        <taxon>Actinopolymorpha</taxon>
    </lineage>
</organism>
<keyword evidence="2" id="KW-1185">Reference proteome</keyword>
<sequence length="143" mass="15249">MWNAEHRDVAVLTGFTQALAIELGGQVAAGWSEDGAMFAGCLSTAAGPASRLDPPLLLGFGLVEERLEAFAWGDLYLARLRRQYGSTDWQTAATPAITAWLRQIEATVAEGDVLEALDEDYGDAAEGLSVLIELTGFTWAGDS</sequence>
<evidence type="ECO:0000313" key="2">
    <source>
        <dbReference type="Proteomes" id="UP000638648"/>
    </source>
</evidence>
<dbReference type="RefSeq" id="WP_192749227.1">
    <property type="nucleotide sequence ID" value="NZ_BAABJL010000179.1"/>
</dbReference>
<comment type="caution">
    <text evidence="1">The sequence shown here is derived from an EMBL/GenBank/DDBJ whole genome shotgun (WGS) entry which is preliminary data.</text>
</comment>
<dbReference type="AlphaFoldDB" id="A0A927MR70"/>
<reference evidence="1" key="1">
    <citation type="submission" date="2020-10" db="EMBL/GenBank/DDBJ databases">
        <title>Sequencing the genomes of 1000 actinobacteria strains.</title>
        <authorList>
            <person name="Klenk H.-P."/>
        </authorList>
    </citation>
    <scope>NUCLEOTIDE SEQUENCE</scope>
    <source>
        <strain evidence="1">DSM 45354</strain>
    </source>
</reference>
<evidence type="ECO:0000313" key="1">
    <source>
        <dbReference type="EMBL" id="MBE1604747.1"/>
    </source>
</evidence>
<dbReference type="EMBL" id="JADBEM010000001">
    <property type="protein sequence ID" value="MBE1604747.1"/>
    <property type="molecule type" value="Genomic_DNA"/>
</dbReference>
<protein>
    <submittedName>
        <fullName evidence="1">Uncharacterized protein</fullName>
    </submittedName>
</protein>
<proteinExistence type="predicted"/>
<name>A0A927MR70_9ACTN</name>
<dbReference type="Proteomes" id="UP000638648">
    <property type="component" value="Unassembled WGS sequence"/>
</dbReference>
<gene>
    <name evidence="1" type="ORF">HEB94_001595</name>
</gene>
<accession>A0A927MR70</accession>